<keyword evidence="10 13" id="KW-0408">Iron</keyword>
<dbReference type="PANTHER" id="PTHR24292">
    <property type="entry name" value="CYTOCHROME P450"/>
    <property type="match status" value="1"/>
</dbReference>
<protein>
    <recommendedName>
        <fullName evidence="18">Cytochrome P450</fullName>
    </recommendedName>
</protein>
<dbReference type="Pfam" id="PF00067">
    <property type="entry name" value="p450"/>
    <property type="match status" value="1"/>
</dbReference>
<evidence type="ECO:0000256" key="5">
    <source>
        <dbReference type="ARBA" id="ARBA00022617"/>
    </source>
</evidence>
<evidence type="ECO:0000256" key="9">
    <source>
        <dbReference type="ARBA" id="ARBA00023002"/>
    </source>
</evidence>
<keyword evidence="12 15" id="KW-0472">Membrane</keyword>
<keyword evidence="15" id="KW-0812">Transmembrane</keyword>
<dbReference type="InterPro" id="IPR002401">
    <property type="entry name" value="Cyt_P450_E_grp-I"/>
</dbReference>
<evidence type="ECO:0000256" key="4">
    <source>
        <dbReference type="ARBA" id="ARBA00010617"/>
    </source>
</evidence>
<comment type="caution">
    <text evidence="16">The sequence shown here is derived from an EMBL/GenBank/DDBJ whole genome shotgun (WGS) entry which is preliminary data.</text>
</comment>
<dbReference type="SUPFAM" id="SSF48264">
    <property type="entry name" value="Cytochrome P450"/>
    <property type="match status" value="1"/>
</dbReference>
<evidence type="ECO:0000256" key="2">
    <source>
        <dbReference type="ARBA" id="ARBA00004174"/>
    </source>
</evidence>
<keyword evidence="17" id="KW-1185">Reference proteome</keyword>
<keyword evidence="9 14" id="KW-0560">Oxidoreductase</keyword>
<dbReference type="PRINTS" id="PR00463">
    <property type="entry name" value="EP450I"/>
</dbReference>
<feature type="transmembrane region" description="Helical" evidence="15">
    <location>
        <begin position="6"/>
        <end position="25"/>
    </location>
</feature>
<dbReference type="EMBL" id="JALNTZ010000008">
    <property type="protein sequence ID" value="KAJ3642934.1"/>
    <property type="molecule type" value="Genomic_DNA"/>
</dbReference>
<keyword evidence="8" id="KW-0492">Microsome</keyword>
<comment type="similarity">
    <text evidence="4 14">Belongs to the cytochrome P450 family.</text>
</comment>
<evidence type="ECO:0000256" key="14">
    <source>
        <dbReference type="RuleBase" id="RU000461"/>
    </source>
</evidence>
<accession>A0AA38HSP2</accession>
<organism evidence="16 17">
    <name type="scientific">Zophobas morio</name>
    <dbReference type="NCBI Taxonomy" id="2755281"/>
    <lineage>
        <taxon>Eukaryota</taxon>
        <taxon>Metazoa</taxon>
        <taxon>Ecdysozoa</taxon>
        <taxon>Arthropoda</taxon>
        <taxon>Hexapoda</taxon>
        <taxon>Insecta</taxon>
        <taxon>Pterygota</taxon>
        <taxon>Neoptera</taxon>
        <taxon>Endopterygota</taxon>
        <taxon>Coleoptera</taxon>
        <taxon>Polyphaga</taxon>
        <taxon>Cucujiformia</taxon>
        <taxon>Tenebrionidae</taxon>
        <taxon>Zophobas</taxon>
    </lineage>
</organism>
<dbReference type="GO" id="GO:0004497">
    <property type="term" value="F:monooxygenase activity"/>
    <property type="evidence" value="ECO:0007669"/>
    <property type="project" value="UniProtKB-KW"/>
</dbReference>
<keyword evidence="7" id="KW-0256">Endoplasmic reticulum</keyword>
<evidence type="ECO:0000256" key="8">
    <source>
        <dbReference type="ARBA" id="ARBA00022848"/>
    </source>
</evidence>
<dbReference type="Proteomes" id="UP001168821">
    <property type="component" value="Unassembled WGS sequence"/>
</dbReference>
<dbReference type="Gene3D" id="1.10.630.10">
    <property type="entry name" value="Cytochrome P450"/>
    <property type="match status" value="1"/>
</dbReference>
<keyword evidence="15" id="KW-1133">Transmembrane helix</keyword>
<reference evidence="16" key="1">
    <citation type="journal article" date="2023" name="G3 (Bethesda)">
        <title>Whole genome assemblies of Zophobas morio and Tenebrio molitor.</title>
        <authorList>
            <person name="Kaur S."/>
            <person name="Stinson S.A."/>
            <person name="diCenzo G.C."/>
        </authorList>
    </citation>
    <scope>NUCLEOTIDE SEQUENCE</scope>
    <source>
        <strain evidence="16">QUZm001</strain>
    </source>
</reference>
<evidence type="ECO:0000256" key="10">
    <source>
        <dbReference type="ARBA" id="ARBA00023004"/>
    </source>
</evidence>
<gene>
    <name evidence="16" type="ORF">Zmor_025679</name>
</gene>
<sequence length="511" mass="58950">MLFDSILGNIVGVVVALVTITIAYFKWKYQFWKRHNVPYFEPTIPFGTSIPPFSKRKIGAGLLAKQQYEEMKARGWKHGGLFTWLTPTYFVTDLDYVRNILTKDFQHFVDRGMYVNEKDDPLSGHLFNIEGQKWRNMRMKLSPTFTSGKMKMMFNTLLECVPSFLVKIESDRVNKNPIDIKEVLGCLTTDIIGSCAFGLECNSFKEENAPFRENGRKFFDFTKSRIIKSMISSNFPAVGKFLGFGITPPDVTEFFMKVVEDTVKYRESNNIVRKDFMQLLIDIKNNKLVAEEGVKQDGTTLTMRELAAQSFVFFVAGFETSSTTMTFAMYELARQPEIQERLREEINTVLAKHGGKVTYDAIQEMKYMDTVINETLRMYPPVPVLFRKCVKDYKVPDQDVVIKKGVKILIPILGIHYDKDHYPNPEKFDPERFNDVNKSKRHNYAHLPFGEGPRNCIGMRFGLMQSKVGLTYLLKNYKFTVNKKTIQPLKLKVHAFIPAVEGDVWLDAEKV</sequence>
<comment type="cofactor">
    <cofactor evidence="1 13">
        <name>heme</name>
        <dbReference type="ChEBI" id="CHEBI:30413"/>
    </cofactor>
</comment>
<evidence type="ECO:0000256" key="13">
    <source>
        <dbReference type="PIRSR" id="PIRSR602401-1"/>
    </source>
</evidence>
<dbReference type="GO" id="GO:0005506">
    <property type="term" value="F:iron ion binding"/>
    <property type="evidence" value="ECO:0007669"/>
    <property type="project" value="InterPro"/>
</dbReference>
<keyword evidence="5 13" id="KW-0349">Heme</keyword>
<evidence type="ECO:0000256" key="15">
    <source>
        <dbReference type="SAM" id="Phobius"/>
    </source>
</evidence>
<dbReference type="PROSITE" id="PS00086">
    <property type="entry name" value="CYTOCHROME_P450"/>
    <property type="match status" value="1"/>
</dbReference>
<dbReference type="InterPro" id="IPR001128">
    <property type="entry name" value="Cyt_P450"/>
</dbReference>
<dbReference type="GO" id="GO:0020037">
    <property type="term" value="F:heme binding"/>
    <property type="evidence" value="ECO:0007669"/>
    <property type="project" value="InterPro"/>
</dbReference>
<name>A0AA38HSP2_9CUCU</name>
<evidence type="ECO:0008006" key="18">
    <source>
        <dbReference type="Google" id="ProtNLM"/>
    </source>
</evidence>
<dbReference type="PRINTS" id="PR00385">
    <property type="entry name" value="P450"/>
</dbReference>
<dbReference type="GO" id="GO:0005789">
    <property type="term" value="C:endoplasmic reticulum membrane"/>
    <property type="evidence" value="ECO:0007669"/>
    <property type="project" value="UniProtKB-SubCell"/>
</dbReference>
<dbReference type="InterPro" id="IPR050476">
    <property type="entry name" value="Insect_CytP450_Detox"/>
</dbReference>
<keyword evidence="6 13" id="KW-0479">Metal-binding</keyword>
<dbReference type="AlphaFoldDB" id="A0AA38HSP2"/>
<feature type="binding site" description="axial binding residue" evidence="13">
    <location>
        <position position="456"/>
    </location>
    <ligand>
        <name>heme</name>
        <dbReference type="ChEBI" id="CHEBI:30413"/>
    </ligand>
    <ligandPart>
        <name>Fe</name>
        <dbReference type="ChEBI" id="CHEBI:18248"/>
    </ligandPart>
</feature>
<dbReference type="GO" id="GO:0016705">
    <property type="term" value="F:oxidoreductase activity, acting on paired donors, with incorporation or reduction of molecular oxygen"/>
    <property type="evidence" value="ECO:0007669"/>
    <property type="project" value="InterPro"/>
</dbReference>
<dbReference type="FunFam" id="1.10.630.10:FF:000042">
    <property type="entry name" value="Cytochrome P450"/>
    <property type="match status" value="1"/>
</dbReference>
<evidence type="ECO:0000256" key="1">
    <source>
        <dbReference type="ARBA" id="ARBA00001971"/>
    </source>
</evidence>
<dbReference type="PANTHER" id="PTHR24292:SF100">
    <property type="entry name" value="CYTOCHROME P450 6A16, ISOFORM B-RELATED"/>
    <property type="match status" value="1"/>
</dbReference>
<evidence type="ECO:0000256" key="6">
    <source>
        <dbReference type="ARBA" id="ARBA00022723"/>
    </source>
</evidence>
<dbReference type="InterPro" id="IPR036396">
    <property type="entry name" value="Cyt_P450_sf"/>
</dbReference>
<dbReference type="InterPro" id="IPR017972">
    <property type="entry name" value="Cyt_P450_CS"/>
</dbReference>
<keyword evidence="11 14" id="KW-0503">Monooxygenase</keyword>
<evidence type="ECO:0000256" key="3">
    <source>
        <dbReference type="ARBA" id="ARBA00004406"/>
    </source>
</evidence>
<evidence type="ECO:0000313" key="16">
    <source>
        <dbReference type="EMBL" id="KAJ3642934.1"/>
    </source>
</evidence>
<evidence type="ECO:0000256" key="7">
    <source>
        <dbReference type="ARBA" id="ARBA00022824"/>
    </source>
</evidence>
<proteinExistence type="inferred from homology"/>
<evidence type="ECO:0000256" key="12">
    <source>
        <dbReference type="ARBA" id="ARBA00023136"/>
    </source>
</evidence>
<dbReference type="CDD" id="cd11056">
    <property type="entry name" value="CYP6-like"/>
    <property type="match status" value="1"/>
</dbReference>
<evidence type="ECO:0000256" key="11">
    <source>
        <dbReference type="ARBA" id="ARBA00023033"/>
    </source>
</evidence>
<evidence type="ECO:0000313" key="17">
    <source>
        <dbReference type="Proteomes" id="UP001168821"/>
    </source>
</evidence>
<comment type="subcellular location">
    <subcellularLocation>
        <location evidence="3">Endoplasmic reticulum membrane</location>
        <topology evidence="3">Peripheral membrane protein</topology>
    </subcellularLocation>
    <subcellularLocation>
        <location evidence="2">Microsome membrane</location>
        <topology evidence="2">Peripheral membrane protein</topology>
    </subcellularLocation>
</comment>